<protein>
    <submittedName>
        <fullName evidence="1">Uncharacterized protein</fullName>
    </submittedName>
</protein>
<comment type="caution">
    <text evidence="1">The sequence shown here is derived from an EMBL/GenBank/DDBJ whole genome shotgun (WGS) entry which is preliminary data.</text>
</comment>
<organism evidence="1 2">
    <name type="scientific">Ilyodon furcidens</name>
    <name type="common">goldbreast splitfin</name>
    <dbReference type="NCBI Taxonomy" id="33524"/>
    <lineage>
        <taxon>Eukaryota</taxon>
        <taxon>Metazoa</taxon>
        <taxon>Chordata</taxon>
        <taxon>Craniata</taxon>
        <taxon>Vertebrata</taxon>
        <taxon>Euteleostomi</taxon>
        <taxon>Actinopterygii</taxon>
        <taxon>Neopterygii</taxon>
        <taxon>Teleostei</taxon>
        <taxon>Neoteleostei</taxon>
        <taxon>Acanthomorphata</taxon>
        <taxon>Ovalentaria</taxon>
        <taxon>Atherinomorphae</taxon>
        <taxon>Cyprinodontiformes</taxon>
        <taxon>Goodeidae</taxon>
        <taxon>Ilyodon</taxon>
    </lineage>
</organism>
<accession>A0ABV0TYG7</accession>
<name>A0ABV0TYG7_9TELE</name>
<sequence length="109" mass="12753">MFLRKQKPEPSDHSSLNFNFDSRGFWMIKITYVWWSFVWISFPCTKLAASCYPTSPEPRQKRTLSTLQCKYLNIELTLELTRTHSAAQVNHLDFLRFTPGSRLPLPLAT</sequence>
<evidence type="ECO:0000313" key="1">
    <source>
        <dbReference type="EMBL" id="MEQ2237554.1"/>
    </source>
</evidence>
<evidence type="ECO:0000313" key="2">
    <source>
        <dbReference type="Proteomes" id="UP001482620"/>
    </source>
</evidence>
<gene>
    <name evidence="1" type="ORF">ILYODFUR_024223</name>
</gene>
<keyword evidence="2" id="KW-1185">Reference proteome</keyword>
<dbReference type="Proteomes" id="UP001482620">
    <property type="component" value="Unassembled WGS sequence"/>
</dbReference>
<proteinExistence type="predicted"/>
<dbReference type="EMBL" id="JAHRIQ010049190">
    <property type="protein sequence ID" value="MEQ2237554.1"/>
    <property type="molecule type" value="Genomic_DNA"/>
</dbReference>
<reference evidence="1 2" key="1">
    <citation type="submission" date="2021-06" db="EMBL/GenBank/DDBJ databases">
        <authorList>
            <person name="Palmer J.M."/>
        </authorList>
    </citation>
    <scope>NUCLEOTIDE SEQUENCE [LARGE SCALE GENOMIC DNA]</scope>
    <source>
        <strain evidence="2">if_2019</strain>
        <tissue evidence="1">Muscle</tissue>
    </source>
</reference>